<protein>
    <submittedName>
        <fullName evidence="2">Uncharacterized protein</fullName>
    </submittedName>
</protein>
<organism evidence="2 3">
    <name type="scientific">Pyrenophora tritici-repentis</name>
    <dbReference type="NCBI Taxonomy" id="45151"/>
    <lineage>
        <taxon>Eukaryota</taxon>
        <taxon>Fungi</taxon>
        <taxon>Dikarya</taxon>
        <taxon>Ascomycota</taxon>
        <taxon>Pezizomycotina</taxon>
        <taxon>Dothideomycetes</taxon>
        <taxon>Pleosporomycetidae</taxon>
        <taxon>Pleosporales</taxon>
        <taxon>Pleosporineae</taxon>
        <taxon>Pleosporaceae</taxon>
        <taxon>Pyrenophora</taxon>
    </lineage>
</organism>
<dbReference type="EMBL" id="NRDI02000002">
    <property type="protein sequence ID" value="KAI1519505.1"/>
    <property type="molecule type" value="Genomic_DNA"/>
</dbReference>
<keyword evidence="3" id="KW-1185">Reference proteome</keyword>
<evidence type="ECO:0000313" key="3">
    <source>
        <dbReference type="Proteomes" id="UP000249757"/>
    </source>
</evidence>
<dbReference type="AlphaFoldDB" id="A0A922T2Q1"/>
<sequence length="162" mass="18686">MAFRLLPHSTLQALFGTQIIDESHITCVALTSTKKNTKKLFLRLTEALYYNKGARLCRQERWNEMTRLQLENEALKMGMVDELEEEKTELSLRVMLAGAMLKEREEKKAKETEERNSGNESELELGVMLEGATSREKKEKRAEEQDVKSEESRSDSVMEDVL</sequence>
<proteinExistence type="predicted"/>
<dbReference type="OrthoDB" id="3796132at2759"/>
<feature type="region of interest" description="Disordered" evidence="1">
    <location>
        <begin position="103"/>
        <end position="162"/>
    </location>
</feature>
<gene>
    <name evidence="2" type="ORF">Ptr86124_002633</name>
</gene>
<accession>A0A922T2Q1</accession>
<reference evidence="3" key="1">
    <citation type="journal article" date="2022" name="Microb. Genom.">
        <title>A global pangenome for the wheat fungal pathogen Pyrenophora tritici-repentis and prediction of effector protein structural homology.</title>
        <authorList>
            <person name="Moolhuijzen P.M."/>
            <person name="See P.T."/>
            <person name="Shi G."/>
            <person name="Powell H.R."/>
            <person name="Cockram J."/>
            <person name="Jorgensen L.N."/>
            <person name="Benslimane H."/>
            <person name="Strelkov S.E."/>
            <person name="Turner J."/>
            <person name="Liu Z."/>
            <person name="Moffat C.S."/>
        </authorList>
    </citation>
    <scope>NUCLEOTIDE SEQUENCE [LARGE SCALE GENOMIC DNA]</scope>
</reference>
<evidence type="ECO:0000256" key="1">
    <source>
        <dbReference type="SAM" id="MobiDB-lite"/>
    </source>
</evidence>
<feature type="compositionally biased region" description="Basic and acidic residues" evidence="1">
    <location>
        <begin position="133"/>
        <end position="156"/>
    </location>
</feature>
<dbReference type="Proteomes" id="UP000249757">
    <property type="component" value="Unassembled WGS sequence"/>
</dbReference>
<evidence type="ECO:0000313" key="2">
    <source>
        <dbReference type="EMBL" id="KAI1519505.1"/>
    </source>
</evidence>
<name>A0A922T2Q1_9PLEO</name>
<comment type="caution">
    <text evidence="2">The sequence shown here is derived from an EMBL/GenBank/DDBJ whole genome shotgun (WGS) entry which is preliminary data.</text>
</comment>
<feature type="compositionally biased region" description="Basic and acidic residues" evidence="1">
    <location>
        <begin position="103"/>
        <end position="117"/>
    </location>
</feature>